<organism evidence="2 3">
    <name type="scientific">Sporosarcina contaminans</name>
    <dbReference type="NCBI Taxonomy" id="633403"/>
    <lineage>
        <taxon>Bacteria</taxon>
        <taxon>Bacillati</taxon>
        <taxon>Bacillota</taxon>
        <taxon>Bacilli</taxon>
        <taxon>Bacillales</taxon>
        <taxon>Caryophanaceae</taxon>
        <taxon>Sporosarcina</taxon>
    </lineage>
</organism>
<keyword evidence="1" id="KW-0812">Transmembrane</keyword>
<evidence type="ECO:0000313" key="2">
    <source>
        <dbReference type="EMBL" id="MFD1205489.1"/>
    </source>
</evidence>
<accession>A0ABW3U1C7</accession>
<feature type="transmembrane region" description="Helical" evidence="1">
    <location>
        <begin position="41"/>
        <end position="58"/>
    </location>
</feature>
<gene>
    <name evidence="2" type="ORF">ACFQ38_10300</name>
</gene>
<proteinExistence type="predicted"/>
<protein>
    <submittedName>
        <fullName evidence="2">Uncharacterized protein</fullName>
    </submittedName>
</protein>
<reference evidence="3" key="1">
    <citation type="journal article" date="2019" name="Int. J. Syst. Evol. Microbiol.">
        <title>The Global Catalogue of Microorganisms (GCM) 10K type strain sequencing project: providing services to taxonomists for standard genome sequencing and annotation.</title>
        <authorList>
            <consortium name="The Broad Institute Genomics Platform"/>
            <consortium name="The Broad Institute Genome Sequencing Center for Infectious Disease"/>
            <person name="Wu L."/>
            <person name="Ma J."/>
        </authorList>
    </citation>
    <scope>NUCLEOTIDE SEQUENCE [LARGE SCALE GENOMIC DNA]</scope>
    <source>
        <strain evidence="3">CCUG 53915</strain>
    </source>
</reference>
<evidence type="ECO:0000256" key="1">
    <source>
        <dbReference type="SAM" id="Phobius"/>
    </source>
</evidence>
<dbReference type="EMBL" id="JBHTLT010000047">
    <property type="protein sequence ID" value="MFD1205489.1"/>
    <property type="molecule type" value="Genomic_DNA"/>
</dbReference>
<dbReference type="Proteomes" id="UP001597231">
    <property type="component" value="Unassembled WGS sequence"/>
</dbReference>
<evidence type="ECO:0000313" key="3">
    <source>
        <dbReference type="Proteomes" id="UP001597231"/>
    </source>
</evidence>
<keyword evidence="1" id="KW-1133">Transmembrane helix</keyword>
<dbReference type="RefSeq" id="WP_336824697.1">
    <property type="nucleotide sequence ID" value="NZ_JBHTLT010000047.1"/>
</dbReference>
<name>A0ABW3U1C7_9BACL</name>
<comment type="caution">
    <text evidence="2">The sequence shown here is derived from an EMBL/GenBank/DDBJ whole genome shotgun (WGS) entry which is preliminary data.</text>
</comment>
<feature type="transmembrane region" description="Helical" evidence="1">
    <location>
        <begin position="10"/>
        <end position="29"/>
    </location>
</feature>
<keyword evidence="3" id="KW-1185">Reference proteome</keyword>
<sequence>MKEIYRKTSIFGYIVGIGLLLFGILYYFIWFEGFSVNGDDLIQVGISGVFMLGAGFYFKNVHDKFVEVDAIESEWNMEGIGELNLKRVPSILPKFVHVDHDGQPLLQIRPSEGQLRRVFLCFPILEKGAVFPVEYDISTMDGALLATFRIQNSVKQFTLTLKKPDGTVIGTYIQHLTKSAMKNRGTLYHADGSVWRQLEANNMAGDIDILDEEGRRTASYRYGLFPYAAHPAFQSTAHHEHVSFGSHISLEEKLSYIMIFFFWLAV</sequence>
<keyword evidence="1" id="KW-0472">Membrane</keyword>